<dbReference type="VEuPathDB" id="TriTrypDB:ADEAN_000888700"/>
<feature type="transmembrane region" description="Helical" evidence="1">
    <location>
        <begin position="554"/>
        <end position="575"/>
    </location>
</feature>
<feature type="transmembrane region" description="Helical" evidence="1">
    <location>
        <begin position="517"/>
        <end position="542"/>
    </location>
</feature>
<keyword evidence="1" id="KW-1133">Transmembrane helix</keyword>
<gene>
    <name evidence="2" type="ORF">ADEAN_000888700</name>
</gene>
<dbReference type="Pfam" id="PF04403">
    <property type="entry name" value="PqiA"/>
    <property type="match status" value="1"/>
</dbReference>
<keyword evidence="3" id="KW-1185">Reference proteome</keyword>
<dbReference type="PANTHER" id="PTHR34730:SF1">
    <property type="entry name" value="PARAQUAT-INDUCIBLE PROTEIN A"/>
    <property type="match status" value="1"/>
</dbReference>
<feature type="transmembrane region" description="Helical" evidence="1">
    <location>
        <begin position="739"/>
        <end position="761"/>
    </location>
</feature>
<dbReference type="EMBL" id="LR877164">
    <property type="protein sequence ID" value="CAD2221355.1"/>
    <property type="molecule type" value="Genomic_DNA"/>
</dbReference>
<feature type="transmembrane region" description="Helical" evidence="1">
    <location>
        <begin position="663"/>
        <end position="691"/>
    </location>
</feature>
<dbReference type="PANTHER" id="PTHR34730">
    <property type="entry name" value="UNNAMED PRODUCT"/>
    <property type="match status" value="1"/>
</dbReference>
<feature type="transmembrane region" description="Helical" evidence="1">
    <location>
        <begin position="698"/>
        <end position="719"/>
    </location>
</feature>
<keyword evidence="1" id="KW-0472">Membrane</keyword>
<evidence type="ECO:0000313" key="3">
    <source>
        <dbReference type="Proteomes" id="UP000515908"/>
    </source>
</evidence>
<protein>
    <submittedName>
        <fullName evidence="2">Paraquat-inducible protein A, putative</fullName>
    </submittedName>
</protein>
<proteinExistence type="predicted"/>
<dbReference type="OrthoDB" id="272322at2759"/>
<organism evidence="2 3">
    <name type="scientific">Angomonas deanei</name>
    <dbReference type="NCBI Taxonomy" id="59799"/>
    <lineage>
        <taxon>Eukaryota</taxon>
        <taxon>Discoba</taxon>
        <taxon>Euglenozoa</taxon>
        <taxon>Kinetoplastea</taxon>
        <taxon>Metakinetoplastina</taxon>
        <taxon>Trypanosomatida</taxon>
        <taxon>Trypanosomatidae</taxon>
        <taxon>Strigomonadinae</taxon>
        <taxon>Angomonas</taxon>
    </lineage>
</organism>
<feature type="transmembrane region" description="Helical" evidence="1">
    <location>
        <begin position="425"/>
        <end position="445"/>
    </location>
</feature>
<name>A0A7G2CPC7_9TRYP</name>
<reference evidence="2 3" key="1">
    <citation type="submission" date="2020-08" db="EMBL/GenBank/DDBJ databases">
        <authorList>
            <person name="Newling K."/>
            <person name="Davey J."/>
            <person name="Forrester S."/>
        </authorList>
    </citation>
    <scope>NUCLEOTIDE SEQUENCE [LARGE SCALE GENOMIC DNA]</scope>
    <source>
        <strain evidence="3">Crithidia deanei Carvalho (ATCC PRA-265)</strain>
    </source>
</reference>
<evidence type="ECO:0000256" key="1">
    <source>
        <dbReference type="SAM" id="Phobius"/>
    </source>
</evidence>
<keyword evidence="1" id="KW-0812">Transmembrane</keyword>
<feature type="transmembrane region" description="Helical" evidence="1">
    <location>
        <begin position="384"/>
        <end position="405"/>
    </location>
</feature>
<feature type="transmembrane region" description="Helical" evidence="1">
    <location>
        <begin position="623"/>
        <end position="643"/>
    </location>
</feature>
<sequence length="782" mass="86425">MNVFSLVQKCVILVLSLQDVALNFLTFPDPGDGMFMAQVYNISCPRVQWGNSNVSVEPFAWSLSAASLEVECFSGITFFNYSGNLSFTMTVEDSVVTLTKECDTECRTTDCRREVCHIAARVKSLQVNPPSLLLDRALNTAQDYVNAKLQTYLCDVAATALSKDLINTTTVPPRPPPSVVYGPVDVADMPTLKAVQSLAAALPLLLGMHIEVGVVSNTTFQVQFSFPQLLESAFDTGINVGPSTDSSDEGSFETFVSFVNALRGVLSKNQRYIPDTMHWAFLPGTIRALSFTGVIPEGAVLSVDMTLSNLSCGDNYICSVNADRGVLFSNLRMDHGGDVGQLFTNYLGDFLADTLTEKVSAYTRSLGKERFDLPMRERAVSVNAPPMVCVILYVLLSSMGTVYFVRRSTRTTIATVDGDPSVVRLLLEDTVLCVGVFVCIGGFLWSNCTTGASVIVGGELQVYTFSLLGTARDLWSAGLIPLSICVFVFSGVYPYFKLMSILLFTVVLQRPHSRVLHVIDLVGKFSLIDTFVMVILVSGLTIVDMVEVNILPSFYLFIVSTLGSLLLGNYATLCWRRREFGLNNEDSAHDALLSAPEESPEDDRVTSWSWNTIWSSPKYKGRIVLLVFSCLVLLPPWLFPTLLYRFGGLAPLITKETNRLNLFYLSLSSGTVCFWVMVVSVLVIPLLFAWFPKNSFFISWYACDVFALACVASLLQLNQFVQFVLGGGADDFYNAHASLLWPMFPFLLHPVVFWVLVLNSLPTGETRLTKFINHWVNREPYA</sequence>
<evidence type="ECO:0000313" key="2">
    <source>
        <dbReference type="EMBL" id="CAD2221355.1"/>
    </source>
</evidence>
<accession>A0A7G2CPC7</accession>
<dbReference type="Proteomes" id="UP000515908">
    <property type="component" value="Chromosome 20"/>
</dbReference>
<dbReference type="InterPro" id="IPR007498">
    <property type="entry name" value="PqiA-like"/>
</dbReference>
<dbReference type="AlphaFoldDB" id="A0A7G2CPC7"/>